<accession>A0A0F6TP59</accession>
<proteinExistence type="inferred from homology"/>
<dbReference type="PANTHER" id="PTHR23427">
    <property type="entry name" value="SURFEIT LOCUS PROTEIN"/>
    <property type="match status" value="1"/>
</dbReference>
<evidence type="ECO:0000256" key="5">
    <source>
        <dbReference type="ARBA" id="ARBA00023136"/>
    </source>
</evidence>
<dbReference type="Pfam" id="PF02104">
    <property type="entry name" value="SURF1"/>
    <property type="match status" value="1"/>
</dbReference>
<dbReference type="STRING" id="914150.TQ33_0243"/>
<evidence type="ECO:0000256" key="2">
    <source>
        <dbReference type="ARBA" id="ARBA00007165"/>
    </source>
</evidence>
<dbReference type="HOGENOM" id="CLU_047737_2_2_6"/>
<keyword evidence="3 6" id="KW-0812">Transmembrane</keyword>
<keyword evidence="8" id="KW-1185">Reference proteome</keyword>
<dbReference type="InterPro" id="IPR045214">
    <property type="entry name" value="Surf1/Surf4"/>
</dbReference>
<evidence type="ECO:0000256" key="4">
    <source>
        <dbReference type="ARBA" id="ARBA00022989"/>
    </source>
</evidence>
<dbReference type="PATRIC" id="fig|914150.5.peg.249"/>
<evidence type="ECO:0000256" key="1">
    <source>
        <dbReference type="ARBA" id="ARBA00004370"/>
    </source>
</evidence>
<evidence type="ECO:0000256" key="3">
    <source>
        <dbReference type="ARBA" id="ARBA00022692"/>
    </source>
</evidence>
<dbReference type="KEGG" id="kge:TQ33_0243"/>
<dbReference type="CDD" id="cd06662">
    <property type="entry name" value="SURF1"/>
    <property type="match status" value="1"/>
</dbReference>
<keyword evidence="4 6" id="KW-1133">Transmembrane helix</keyword>
<name>A0A0F6TP59_9GAMM</name>
<dbReference type="InterPro" id="IPR002994">
    <property type="entry name" value="Surf1/Shy1"/>
</dbReference>
<evidence type="ECO:0000313" key="7">
    <source>
        <dbReference type="EMBL" id="AKE51232.1"/>
    </source>
</evidence>
<dbReference type="Proteomes" id="UP000034071">
    <property type="component" value="Chromosome"/>
</dbReference>
<comment type="similarity">
    <text evidence="2 6">Belongs to the SURF1 family.</text>
</comment>
<evidence type="ECO:0000313" key="8">
    <source>
        <dbReference type="Proteomes" id="UP000034071"/>
    </source>
</evidence>
<feature type="transmembrane region" description="Helical" evidence="6">
    <location>
        <begin position="233"/>
        <end position="253"/>
    </location>
</feature>
<sequence length="266" mass="30575">MSDSPKKQRLWQRPLFQLPIGNRVFRPSLIPTIGFVLLLPVLLRLGVWQLDRAEEKRGLISALEQKSEVEPISLSQALELETADMTRVISKGEPIQDVTLITDNQTREGHLGYEVFGLWQPEGYEKPILVSRGWLPRKDFYEKVPEVPLFQANTIEGSLYFSKGANSVVANNAVWQEYDNVWILGQFDFETLAEKVMQMGYDSAPFIIRMQPDTESEFVRQWPLVASPPEKHIAYAIQWFAMAFALVMLFIILNLKRVQHHESTNS</sequence>
<dbReference type="PROSITE" id="PS50895">
    <property type="entry name" value="SURF1"/>
    <property type="match status" value="1"/>
</dbReference>
<comment type="subcellular location">
    <subcellularLocation>
        <location evidence="6">Cell membrane</location>
        <topology evidence="6">Multi-pass membrane protein</topology>
    </subcellularLocation>
    <subcellularLocation>
        <location evidence="1">Membrane</location>
    </subcellularLocation>
</comment>
<dbReference type="RefSeq" id="WP_228640286.1">
    <property type="nucleotide sequence ID" value="NZ_CP010975.1"/>
</dbReference>
<keyword evidence="5 6" id="KW-0472">Membrane</keyword>
<organism evidence="7 8">
    <name type="scientific">Kangiella geojedonensis</name>
    <dbReference type="NCBI Taxonomy" id="914150"/>
    <lineage>
        <taxon>Bacteria</taxon>
        <taxon>Pseudomonadati</taxon>
        <taxon>Pseudomonadota</taxon>
        <taxon>Gammaproteobacteria</taxon>
        <taxon>Kangiellales</taxon>
        <taxon>Kangiellaceae</taxon>
        <taxon>Kangiella</taxon>
    </lineage>
</organism>
<dbReference type="EMBL" id="CP010975">
    <property type="protein sequence ID" value="AKE51232.1"/>
    <property type="molecule type" value="Genomic_DNA"/>
</dbReference>
<dbReference type="GO" id="GO:0005886">
    <property type="term" value="C:plasma membrane"/>
    <property type="evidence" value="ECO:0007669"/>
    <property type="project" value="UniProtKB-SubCell"/>
</dbReference>
<keyword evidence="6" id="KW-1003">Cell membrane</keyword>
<dbReference type="PANTHER" id="PTHR23427:SF2">
    <property type="entry name" value="SURFEIT LOCUS PROTEIN 1"/>
    <property type="match status" value="1"/>
</dbReference>
<dbReference type="AlphaFoldDB" id="A0A0F6TP59"/>
<gene>
    <name evidence="7" type="ORF">TQ33_0243</name>
</gene>
<protein>
    <recommendedName>
        <fullName evidence="6">SURF1-like protein</fullName>
    </recommendedName>
</protein>
<evidence type="ECO:0000256" key="6">
    <source>
        <dbReference type="RuleBase" id="RU363076"/>
    </source>
</evidence>
<comment type="caution">
    <text evidence="6">Lacks conserved residue(s) required for the propagation of feature annotation.</text>
</comment>
<reference evidence="7 8" key="1">
    <citation type="submission" date="2015-02" db="EMBL/GenBank/DDBJ databases">
        <title>Complete genome sequence of Kangiella geojedonensis strain YCS-5T.</title>
        <authorList>
            <person name="Kim K.M."/>
        </authorList>
    </citation>
    <scope>NUCLEOTIDE SEQUENCE [LARGE SCALE GENOMIC DNA]</scope>
    <source>
        <strain evidence="7 8">YCS-5</strain>
    </source>
</reference>